<proteinExistence type="predicted"/>
<dbReference type="Gene3D" id="3.40.50.300">
    <property type="entry name" value="P-loop containing nucleotide triphosphate hydrolases"/>
    <property type="match status" value="1"/>
</dbReference>
<gene>
    <name evidence="1" type="ORF">LCGC14_0988670</name>
</gene>
<accession>A0A0F9RD20</accession>
<sequence>MPEISRYDVEMWIKTVATGEFHYKNVLGLEKVLTPKEDNKLRGIIWELCKVGVCESIGRRDGNYRPVEDGIKPIDFTELRPRDFPVILPFGLREYVFIYPDTTIIVAGSKSSGKTGFCYRAVADNIGKINIKLLSNIEGGREQMYDRFKAMGIDLATQPQFIYPVTDHFHDHIKDKDTLYVIDYIDAPEGDDFYLIGAQIKKIDHKLQGLNSVALISLQKPKGRDTAFGGEQTLKVASLYIAMDNQKLKIVDAKVPANKKIHPRNMQWTFIYNDEGTNFLNIQPYQEEY</sequence>
<protein>
    <submittedName>
        <fullName evidence="1">Uncharacterized protein</fullName>
    </submittedName>
</protein>
<dbReference type="EMBL" id="LAZR01003738">
    <property type="protein sequence ID" value="KKN15178.1"/>
    <property type="molecule type" value="Genomic_DNA"/>
</dbReference>
<reference evidence="1" key="1">
    <citation type="journal article" date="2015" name="Nature">
        <title>Complex archaea that bridge the gap between prokaryotes and eukaryotes.</title>
        <authorList>
            <person name="Spang A."/>
            <person name="Saw J.H."/>
            <person name="Jorgensen S.L."/>
            <person name="Zaremba-Niedzwiedzka K."/>
            <person name="Martijn J."/>
            <person name="Lind A.E."/>
            <person name="van Eijk R."/>
            <person name="Schleper C."/>
            <person name="Guy L."/>
            <person name="Ettema T.J."/>
        </authorList>
    </citation>
    <scope>NUCLEOTIDE SEQUENCE</scope>
</reference>
<organism evidence="1">
    <name type="scientific">marine sediment metagenome</name>
    <dbReference type="NCBI Taxonomy" id="412755"/>
    <lineage>
        <taxon>unclassified sequences</taxon>
        <taxon>metagenomes</taxon>
        <taxon>ecological metagenomes</taxon>
    </lineage>
</organism>
<dbReference type="AlphaFoldDB" id="A0A0F9RD20"/>
<dbReference type="InterPro" id="IPR027417">
    <property type="entry name" value="P-loop_NTPase"/>
</dbReference>
<name>A0A0F9RD20_9ZZZZ</name>
<comment type="caution">
    <text evidence="1">The sequence shown here is derived from an EMBL/GenBank/DDBJ whole genome shotgun (WGS) entry which is preliminary data.</text>
</comment>
<evidence type="ECO:0000313" key="1">
    <source>
        <dbReference type="EMBL" id="KKN15178.1"/>
    </source>
</evidence>